<feature type="disulfide bond" evidence="3">
    <location>
        <begin position="87"/>
        <end position="92"/>
    </location>
</feature>
<dbReference type="PANTHER" id="PTHR10505:SF3">
    <property type="entry name" value="CALCITONIN GENE-RELATED PEPTIDE 2"/>
    <property type="match status" value="1"/>
</dbReference>
<comment type="similarity">
    <text evidence="1">Belongs to the calcitonin family.</text>
</comment>
<dbReference type="Gene3D" id="6.10.250.2190">
    <property type="match status" value="1"/>
</dbReference>
<keyword evidence="6" id="KW-1185">Reference proteome</keyword>
<dbReference type="InterPro" id="IPR021116">
    <property type="entry name" value="Calcitonin/adrenomedullin"/>
</dbReference>
<dbReference type="InterPro" id="IPR015476">
    <property type="entry name" value="Calcitonin_gene-rel_peptide"/>
</dbReference>
<dbReference type="GO" id="GO:0005179">
    <property type="term" value="F:hormone activity"/>
    <property type="evidence" value="ECO:0007669"/>
    <property type="project" value="InterPro"/>
</dbReference>
<dbReference type="InterPro" id="IPR001693">
    <property type="entry name" value="Calcitonin_peptide-like"/>
</dbReference>
<evidence type="ECO:0000313" key="6">
    <source>
        <dbReference type="Proteomes" id="UP000248483"/>
    </source>
</evidence>
<dbReference type="STRING" id="9749.A0A2Y9LRW5"/>
<dbReference type="Proteomes" id="UP000248483">
    <property type="component" value="Unplaced"/>
</dbReference>
<reference evidence="7" key="1">
    <citation type="submission" date="2025-08" db="UniProtKB">
        <authorList>
            <consortium name="RefSeq"/>
        </authorList>
    </citation>
    <scope>IDENTIFICATION</scope>
    <source>
        <tissue evidence="7">Blood</tissue>
    </source>
</reference>
<dbReference type="GO" id="GO:0005615">
    <property type="term" value="C:extracellular space"/>
    <property type="evidence" value="ECO:0007669"/>
    <property type="project" value="TreeGrafter"/>
</dbReference>
<evidence type="ECO:0000313" key="7">
    <source>
        <dbReference type="RefSeq" id="XP_022411446.1"/>
    </source>
</evidence>
<evidence type="ECO:0000259" key="5">
    <source>
        <dbReference type="SMART" id="SM00113"/>
    </source>
</evidence>
<evidence type="ECO:0000256" key="1">
    <source>
        <dbReference type="ARBA" id="ARBA00009222"/>
    </source>
</evidence>
<gene>
    <name evidence="7" type="primary">LOC111165269</name>
</gene>
<sequence>MGFWKFPPFLVLSILVLNQAGMLQAAPFRWALENGFDPATLTNKEMRLLLAAMMNDYVQMKACELKQETGGLQEREGSRITAQKRSCNTATCVTHKMAGWLSRSESVVKNNFTPTNVGSKAFGWHRSDLQA</sequence>
<protein>
    <submittedName>
        <fullName evidence="7">Calcitonin gene-related peptide 1-like isoform X1</fullName>
    </submittedName>
</protein>
<dbReference type="AlphaFoldDB" id="A0A2Y9LRW5"/>
<dbReference type="KEGG" id="dle:111165269"/>
<dbReference type="GeneID" id="111165269"/>
<dbReference type="InParanoid" id="A0A2Y9LRW5"/>
<evidence type="ECO:0000256" key="2">
    <source>
        <dbReference type="ARBA" id="ARBA00023157"/>
    </source>
</evidence>
<dbReference type="PANTHER" id="PTHR10505">
    <property type="entry name" value="CALCITONIN-RELATED"/>
    <property type="match status" value="1"/>
</dbReference>
<dbReference type="GO" id="GO:0007189">
    <property type="term" value="P:adenylate cyclase-activating G protein-coupled receptor signaling pathway"/>
    <property type="evidence" value="ECO:0007669"/>
    <property type="project" value="TreeGrafter"/>
</dbReference>
<proteinExistence type="inferred from homology"/>
<dbReference type="GO" id="GO:0031716">
    <property type="term" value="F:calcitonin receptor binding"/>
    <property type="evidence" value="ECO:0007669"/>
    <property type="project" value="TreeGrafter"/>
</dbReference>
<evidence type="ECO:0000256" key="4">
    <source>
        <dbReference type="SAM" id="SignalP"/>
    </source>
</evidence>
<keyword evidence="4" id="KW-0732">Signal</keyword>
<dbReference type="RefSeq" id="XP_022411446.1">
    <property type="nucleotide sequence ID" value="XM_022555738.1"/>
</dbReference>
<dbReference type="PRINTS" id="PR00817">
    <property type="entry name" value="CALCITONINB"/>
</dbReference>
<dbReference type="SMART" id="SM00113">
    <property type="entry name" value="CALCITONIN"/>
    <property type="match status" value="1"/>
</dbReference>
<feature type="domain" description="Calcitonin peptide-like" evidence="5">
    <location>
        <begin position="84"/>
        <end position="126"/>
    </location>
</feature>
<name>A0A2Y9LRW5_DELLE</name>
<feature type="signal peptide" evidence="4">
    <location>
        <begin position="1"/>
        <end position="25"/>
    </location>
</feature>
<accession>A0A2Y9LRW5</accession>
<evidence type="ECO:0000256" key="3">
    <source>
        <dbReference type="PIRSR" id="PIRSR621116-50"/>
    </source>
</evidence>
<dbReference type="Pfam" id="PF00214">
    <property type="entry name" value="Calc_CGRP_IAPP"/>
    <property type="match status" value="1"/>
</dbReference>
<feature type="chain" id="PRO_5016144048" evidence="4">
    <location>
        <begin position="26"/>
        <end position="131"/>
    </location>
</feature>
<dbReference type="GO" id="GO:0051480">
    <property type="term" value="P:regulation of cytosolic calcium ion concentration"/>
    <property type="evidence" value="ECO:0007669"/>
    <property type="project" value="TreeGrafter"/>
</dbReference>
<organism evidence="6 7">
    <name type="scientific">Delphinapterus leucas</name>
    <name type="common">Beluga whale</name>
    <dbReference type="NCBI Taxonomy" id="9749"/>
    <lineage>
        <taxon>Eukaryota</taxon>
        <taxon>Metazoa</taxon>
        <taxon>Chordata</taxon>
        <taxon>Craniata</taxon>
        <taxon>Vertebrata</taxon>
        <taxon>Euteleostomi</taxon>
        <taxon>Mammalia</taxon>
        <taxon>Eutheria</taxon>
        <taxon>Laurasiatheria</taxon>
        <taxon>Artiodactyla</taxon>
        <taxon>Whippomorpha</taxon>
        <taxon>Cetacea</taxon>
        <taxon>Odontoceti</taxon>
        <taxon>Monodontidae</taxon>
        <taxon>Delphinapterus</taxon>
    </lineage>
</organism>
<dbReference type="InterPro" id="IPR021117">
    <property type="entry name" value="Calcitonin-like"/>
</dbReference>
<keyword evidence="2 3" id="KW-1015">Disulfide bond</keyword>